<dbReference type="InterPro" id="IPR011990">
    <property type="entry name" value="TPR-like_helical_dom_sf"/>
</dbReference>
<dbReference type="EMBL" id="BARU01018887">
    <property type="protein sequence ID" value="GAH60978.1"/>
    <property type="molecule type" value="Genomic_DNA"/>
</dbReference>
<comment type="caution">
    <text evidence="1">The sequence shown here is derived from an EMBL/GenBank/DDBJ whole genome shotgun (WGS) entry which is preliminary data.</text>
</comment>
<proteinExistence type="predicted"/>
<dbReference type="SUPFAM" id="SSF48452">
    <property type="entry name" value="TPR-like"/>
    <property type="match status" value="1"/>
</dbReference>
<dbReference type="SMART" id="SM00028">
    <property type="entry name" value="TPR"/>
    <property type="match status" value="2"/>
</dbReference>
<organism evidence="1">
    <name type="scientific">marine sediment metagenome</name>
    <dbReference type="NCBI Taxonomy" id="412755"/>
    <lineage>
        <taxon>unclassified sequences</taxon>
        <taxon>metagenomes</taxon>
        <taxon>ecological metagenomes</taxon>
    </lineage>
</organism>
<dbReference type="NCBIfam" id="NF047558">
    <property type="entry name" value="TPR_END_plus"/>
    <property type="match status" value="1"/>
</dbReference>
<name>X1ITZ1_9ZZZZ</name>
<gene>
    <name evidence="1" type="ORF">S03H2_31166</name>
</gene>
<reference evidence="1" key="1">
    <citation type="journal article" date="2014" name="Front. Microbiol.">
        <title>High frequency of phylogenetically diverse reductive dehalogenase-homologous genes in deep subseafloor sedimentary metagenomes.</title>
        <authorList>
            <person name="Kawai M."/>
            <person name="Futagami T."/>
            <person name="Toyoda A."/>
            <person name="Takaki Y."/>
            <person name="Nishi S."/>
            <person name="Hori S."/>
            <person name="Arai W."/>
            <person name="Tsubouchi T."/>
            <person name="Morono Y."/>
            <person name="Uchiyama I."/>
            <person name="Ito T."/>
            <person name="Fujiyama A."/>
            <person name="Inagaki F."/>
            <person name="Takami H."/>
        </authorList>
    </citation>
    <scope>NUCLEOTIDE SEQUENCE</scope>
    <source>
        <strain evidence="1">Expedition CK06-06</strain>
    </source>
</reference>
<dbReference type="AlphaFoldDB" id="X1ITZ1"/>
<accession>X1ITZ1</accession>
<protein>
    <submittedName>
        <fullName evidence="1">Uncharacterized protein</fullName>
    </submittedName>
</protein>
<dbReference type="InterPro" id="IPR019734">
    <property type="entry name" value="TPR_rpt"/>
</dbReference>
<feature type="non-terminal residue" evidence="1">
    <location>
        <position position="1"/>
    </location>
</feature>
<sequence>EFSPRAQSSILSNRANVHLMMENWEFAVSDAERSARLDPENYIAIILRSAAIGNLGYPEEAERRIKEVLPRIRSHYHLACAFAVIRDKTNMLKQLSTAINLDSGLIVEAKFDPDFDKFREDPDFIKLISRKRKGPVVTRE</sequence>
<dbReference type="Gene3D" id="1.25.40.10">
    <property type="entry name" value="Tetratricopeptide repeat domain"/>
    <property type="match status" value="1"/>
</dbReference>
<evidence type="ECO:0000313" key="1">
    <source>
        <dbReference type="EMBL" id="GAH60978.1"/>
    </source>
</evidence>